<dbReference type="EMBL" id="AP027733">
    <property type="protein sequence ID" value="BDZ52291.1"/>
    <property type="molecule type" value="Genomic_DNA"/>
</dbReference>
<keyword evidence="2" id="KW-0614">Plasmid</keyword>
<protein>
    <submittedName>
        <fullName evidence="2">Uncharacterized protein</fullName>
    </submittedName>
</protein>
<organism evidence="2 3">
    <name type="scientific">Frondihabitans sucicola</name>
    <dbReference type="NCBI Taxonomy" id="1268041"/>
    <lineage>
        <taxon>Bacteria</taxon>
        <taxon>Bacillati</taxon>
        <taxon>Actinomycetota</taxon>
        <taxon>Actinomycetes</taxon>
        <taxon>Micrococcales</taxon>
        <taxon>Microbacteriaceae</taxon>
        <taxon>Frondihabitans</taxon>
    </lineage>
</organism>
<evidence type="ECO:0000313" key="3">
    <source>
        <dbReference type="Proteomes" id="UP001321486"/>
    </source>
</evidence>
<evidence type="ECO:0000313" key="2">
    <source>
        <dbReference type="EMBL" id="BDZ52291.1"/>
    </source>
</evidence>
<sequence length="96" mass="10530">MIAYGAMSVRVTRLSVRRCTSDPSGVALTASMAARSSVLPTSEGVADWPYAYVPFSRTQAHVPRAILPEASEHTAIIGAPSQRSRREPPWRCRDYP</sequence>
<feature type="region of interest" description="Disordered" evidence="1">
    <location>
        <begin position="73"/>
        <end position="96"/>
    </location>
</feature>
<proteinExistence type="predicted"/>
<keyword evidence="3" id="KW-1185">Reference proteome</keyword>
<accession>A0ABN6Y8K3</accession>
<feature type="compositionally biased region" description="Basic and acidic residues" evidence="1">
    <location>
        <begin position="84"/>
        <end position="96"/>
    </location>
</feature>
<evidence type="ECO:0000256" key="1">
    <source>
        <dbReference type="SAM" id="MobiDB-lite"/>
    </source>
</evidence>
<gene>
    <name evidence="2" type="ORF">GCM10025867_45320</name>
</gene>
<dbReference type="Proteomes" id="UP001321486">
    <property type="component" value="Plasmid pNBRC108728a"/>
</dbReference>
<reference evidence="3" key="1">
    <citation type="journal article" date="2019" name="Int. J. Syst. Evol. Microbiol.">
        <title>The Global Catalogue of Microorganisms (GCM) 10K type strain sequencing project: providing services to taxonomists for standard genome sequencing and annotation.</title>
        <authorList>
            <consortium name="The Broad Institute Genomics Platform"/>
            <consortium name="The Broad Institute Genome Sequencing Center for Infectious Disease"/>
            <person name="Wu L."/>
            <person name="Ma J."/>
        </authorList>
    </citation>
    <scope>NUCLEOTIDE SEQUENCE [LARGE SCALE GENOMIC DNA]</scope>
    <source>
        <strain evidence="3">NBRC 108728</strain>
    </source>
</reference>
<geneLocation type="plasmid" evidence="2 3">
    <name>pNBRC108728a</name>
</geneLocation>
<name>A0ABN6Y8K3_9MICO</name>